<sequence>MAVSVMVAVGGVYMKTGSVGIALYAGAFLGWAVYTLALVLGFLPVVGPILFWLTSDWIFSFVGVEPLPLLKIFGLVESIAVNAIVAFLIYALKQR</sequence>
<keyword evidence="1" id="KW-1133">Transmembrane helix</keyword>
<protein>
    <submittedName>
        <fullName evidence="2">Uncharacterized protein</fullName>
    </submittedName>
</protein>
<proteinExistence type="predicted"/>
<keyword evidence="3" id="KW-1185">Reference proteome</keyword>
<dbReference type="HOGENOM" id="CLU_2366330_0_0_2"/>
<dbReference type="GeneID" id="6164455"/>
<dbReference type="AlphaFoldDB" id="B1YD70"/>
<dbReference type="KEGG" id="tne:Tneu_0794"/>
<dbReference type="RefSeq" id="WP_012350153.1">
    <property type="nucleotide sequence ID" value="NC_010525.1"/>
</dbReference>
<dbReference type="EMBL" id="CP001014">
    <property type="protein sequence ID" value="ACB39733.1"/>
    <property type="molecule type" value="Genomic_DNA"/>
</dbReference>
<keyword evidence="1" id="KW-0472">Membrane</keyword>
<feature type="transmembrane region" description="Helical" evidence="1">
    <location>
        <begin position="21"/>
        <end position="52"/>
    </location>
</feature>
<evidence type="ECO:0000313" key="2">
    <source>
        <dbReference type="EMBL" id="ACB39733.1"/>
    </source>
</evidence>
<evidence type="ECO:0000313" key="3">
    <source>
        <dbReference type="Proteomes" id="UP000001694"/>
    </source>
</evidence>
<name>B1YD70_PYRNV</name>
<accession>B1YD70</accession>
<gene>
    <name evidence="2" type="ordered locus">Tneu_0794</name>
</gene>
<dbReference type="Proteomes" id="UP000001694">
    <property type="component" value="Chromosome"/>
</dbReference>
<dbReference type="STRING" id="444157.Tneu_0794"/>
<reference evidence="2" key="1">
    <citation type="submission" date="2008-03" db="EMBL/GenBank/DDBJ databases">
        <title>Complete sequence of Thermoproteus neutrophilus V24Sta.</title>
        <authorList>
            <consortium name="US DOE Joint Genome Institute"/>
            <person name="Copeland A."/>
            <person name="Lucas S."/>
            <person name="Lapidus A."/>
            <person name="Glavina del Rio T."/>
            <person name="Dalin E."/>
            <person name="Tice H."/>
            <person name="Bruce D."/>
            <person name="Goodwin L."/>
            <person name="Pitluck S."/>
            <person name="Sims D."/>
            <person name="Brettin T."/>
            <person name="Detter J.C."/>
            <person name="Han C."/>
            <person name="Kuske C.R."/>
            <person name="Schmutz J."/>
            <person name="Larimer F."/>
            <person name="Land M."/>
            <person name="Hauser L."/>
            <person name="Kyrpides N."/>
            <person name="Mikhailova N."/>
            <person name="Biddle J.F."/>
            <person name="Zhang Z."/>
            <person name="Fitz-Gibbon S.T."/>
            <person name="Lowe T.M."/>
            <person name="Saltikov C."/>
            <person name="House C.H."/>
            <person name="Richardson P."/>
        </authorList>
    </citation>
    <scope>NUCLEOTIDE SEQUENCE [LARGE SCALE GENOMIC DNA]</scope>
    <source>
        <strain evidence="2">V24Sta</strain>
    </source>
</reference>
<evidence type="ECO:0000256" key="1">
    <source>
        <dbReference type="SAM" id="Phobius"/>
    </source>
</evidence>
<feature type="transmembrane region" description="Helical" evidence="1">
    <location>
        <begin position="72"/>
        <end position="92"/>
    </location>
</feature>
<keyword evidence="1" id="KW-0812">Transmembrane</keyword>
<organism evidence="2 3">
    <name type="scientific">Pyrobaculum neutrophilum (strain DSM 2338 / JCM 9278 / NBRC 100436 / V24Sta)</name>
    <name type="common">Thermoproteus neutrophilus</name>
    <dbReference type="NCBI Taxonomy" id="444157"/>
    <lineage>
        <taxon>Archaea</taxon>
        <taxon>Thermoproteota</taxon>
        <taxon>Thermoprotei</taxon>
        <taxon>Thermoproteales</taxon>
        <taxon>Thermoproteaceae</taxon>
        <taxon>Pyrobaculum</taxon>
    </lineage>
</organism>